<gene>
    <name evidence="14" type="ORF">ACH4WX_14410</name>
</gene>
<keyword evidence="6 11" id="KW-0808">Transferase</keyword>
<dbReference type="InterPro" id="IPR023213">
    <property type="entry name" value="CAT-like_dom_sf"/>
</dbReference>
<comment type="pathway">
    <text evidence="2">Lipid metabolism.</text>
</comment>
<name>A0ABW7TPY7_9NOCA</name>
<evidence type="ECO:0000256" key="11">
    <source>
        <dbReference type="RuleBase" id="RU361241"/>
    </source>
</evidence>
<evidence type="ECO:0000313" key="15">
    <source>
        <dbReference type="Proteomes" id="UP001611263"/>
    </source>
</evidence>
<evidence type="ECO:0000256" key="8">
    <source>
        <dbReference type="ARBA" id="ARBA00023098"/>
    </source>
</evidence>
<dbReference type="GeneID" id="93507224"/>
<dbReference type="Pfam" id="PF03007">
    <property type="entry name" value="WS_DGAT_cat"/>
    <property type="match status" value="1"/>
</dbReference>
<proteinExistence type="inferred from homology"/>
<evidence type="ECO:0000256" key="3">
    <source>
        <dbReference type="ARBA" id="ARBA00009587"/>
    </source>
</evidence>
<keyword evidence="7 11" id="KW-0319">Glycerol metabolism</keyword>
<feature type="domain" description="O-acyltransferase WSD1-like N-terminal" evidence="12">
    <location>
        <begin position="4"/>
        <end position="250"/>
    </location>
</feature>
<dbReference type="InterPro" id="IPR009721">
    <property type="entry name" value="O-acyltransferase_WSD1_C"/>
</dbReference>
<dbReference type="InterPro" id="IPR004255">
    <property type="entry name" value="O-acyltransferase_WSD1_N"/>
</dbReference>
<evidence type="ECO:0000256" key="1">
    <source>
        <dbReference type="ARBA" id="ARBA00004771"/>
    </source>
</evidence>
<evidence type="ECO:0000256" key="5">
    <source>
        <dbReference type="ARBA" id="ARBA00022516"/>
    </source>
</evidence>
<dbReference type="Pfam" id="PF06974">
    <property type="entry name" value="WS_DGAT_C"/>
    <property type="match status" value="1"/>
</dbReference>
<comment type="catalytic activity">
    <reaction evidence="10 11">
        <text>an acyl-CoA + a 1,2-diacyl-sn-glycerol = a triacyl-sn-glycerol + CoA</text>
        <dbReference type="Rhea" id="RHEA:10868"/>
        <dbReference type="ChEBI" id="CHEBI:17815"/>
        <dbReference type="ChEBI" id="CHEBI:57287"/>
        <dbReference type="ChEBI" id="CHEBI:58342"/>
        <dbReference type="ChEBI" id="CHEBI:64615"/>
        <dbReference type="EC" id="2.3.1.20"/>
    </reaction>
</comment>
<evidence type="ECO:0000256" key="7">
    <source>
        <dbReference type="ARBA" id="ARBA00022798"/>
    </source>
</evidence>
<dbReference type="Proteomes" id="UP001611263">
    <property type="component" value="Unassembled WGS sequence"/>
</dbReference>
<evidence type="ECO:0000256" key="2">
    <source>
        <dbReference type="ARBA" id="ARBA00005189"/>
    </source>
</evidence>
<evidence type="ECO:0000256" key="10">
    <source>
        <dbReference type="ARBA" id="ARBA00048109"/>
    </source>
</evidence>
<dbReference type="RefSeq" id="WP_033242915.1">
    <property type="nucleotide sequence ID" value="NZ_JBIRUQ010000003.1"/>
</dbReference>
<dbReference type="InterPro" id="IPR045034">
    <property type="entry name" value="O-acyltransferase_WSD1-like"/>
</dbReference>
<keyword evidence="5 11" id="KW-0444">Lipid biosynthesis</keyword>
<comment type="similarity">
    <text evidence="3 11">Belongs to the long-chain O-acyltransferase family.</text>
</comment>
<evidence type="ECO:0000259" key="13">
    <source>
        <dbReference type="Pfam" id="PF06974"/>
    </source>
</evidence>
<feature type="domain" description="O-acyltransferase WSD1 C-terminal" evidence="13">
    <location>
        <begin position="292"/>
        <end position="437"/>
    </location>
</feature>
<keyword evidence="8 11" id="KW-0443">Lipid metabolism</keyword>
<evidence type="ECO:0000259" key="12">
    <source>
        <dbReference type="Pfam" id="PF03007"/>
    </source>
</evidence>
<evidence type="ECO:0000256" key="9">
    <source>
        <dbReference type="ARBA" id="ARBA00023315"/>
    </source>
</evidence>
<dbReference type="EMBL" id="JBIRUQ010000003">
    <property type="protein sequence ID" value="MFI1461901.1"/>
    <property type="molecule type" value="Genomic_DNA"/>
</dbReference>
<dbReference type="SUPFAM" id="SSF52777">
    <property type="entry name" value="CoA-dependent acyltransferases"/>
    <property type="match status" value="1"/>
</dbReference>
<protein>
    <recommendedName>
        <fullName evidence="4 11">Diacylglycerol O-acyltransferase</fullName>
        <ecNumber evidence="4 11">2.3.1.20</ecNumber>
    </recommendedName>
</protein>
<dbReference type="PANTHER" id="PTHR31650">
    <property type="entry name" value="O-ACYLTRANSFERASE (WSD1-LIKE) FAMILY PROTEIN"/>
    <property type="match status" value="1"/>
</dbReference>
<sequence length="451" mass="48766">MSRLHPLDSAFLYIEDADGTADVGIGIATVLDGRAPSQPELIERLQQRVDRDPRLQQRVHRTPLDLQAPRWVDDPDFDLTRHLRWRALPQPRGKQELYDLIAAESTEKFDRNHPLWRCLVIEEYGVDQWALLFVAHHTMVDGMAGMRLFEQLCDDTDDHPDHPTPGPPPTISTVQSLATAGARVATVAARGAGSLVRNAVPLTWALLPAGNGSLGAEELGPRRRYGVAESNLADIRNICAAFEVTVNDVAVAAVTGAVRSVLIAQGRDPATEHLRILVPVSTRPARSGDGLGNVVAALTPQLPLDAATARQRLTRVHQRVARQRTTGEVEAEELALGVAALLPTAPVAAALRFAARYRQQAVGALVTNVIGPQDTLSFLGRAVLDAFALPPLAMRIGLAVAVTSYHGLLRFGVLSDYDSVLPGEQIAAAIETDLAEMSRCAQQCDPLLRPP</sequence>
<comment type="caution">
    <text evidence="14">The sequence shown here is derived from an EMBL/GenBank/DDBJ whole genome shotgun (WGS) entry which is preliminary data.</text>
</comment>
<evidence type="ECO:0000313" key="14">
    <source>
        <dbReference type="EMBL" id="MFI1461901.1"/>
    </source>
</evidence>
<comment type="pathway">
    <text evidence="1 11">Glycerolipid metabolism; triacylglycerol biosynthesis.</text>
</comment>
<dbReference type="InterPro" id="IPR014292">
    <property type="entry name" value="Acyl_transf_WS/DGAT"/>
</dbReference>
<dbReference type="EC" id="2.3.1.20" evidence="4 11"/>
<dbReference type="Gene3D" id="3.30.559.10">
    <property type="entry name" value="Chloramphenicol acetyltransferase-like domain"/>
    <property type="match status" value="1"/>
</dbReference>
<accession>A0ABW7TPY7</accession>
<dbReference type="NCBIfam" id="TIGR02946">
    <property type="entry name" value="acyl_WS_DGAT"/>
    <property type="match status" value="1"/>
</dbReference>
<dbReference type="PANTHER" id="PTHR31650:SF1">
    <property type="entry name" value="WAX ESTER SYNTHASE_DIACYLGLYCEROL ACYLTRANSFERASE 4-RELATED"/>
    <property type="match status" value="1"/>
</dbReference>
<keyword evidence="15" id="KW-1185">Reference proteome</keyword>
<reference evidence="14 15" key="1">
    <citation type="submission" date="2024-10" db="EMBL/GenBank/DDBJ databases">
        <title>The Natural Products Discovery Center: Release of the First 8490 Sequenced Strains for Exploring Actinobacteria Biosynthetic Diversity.</title>
        <authorList>
            <person name="Kalkreuter E."/>
            <person name="Kautsar S.A."/>
            <person name="Yang D."/>
            <person name="Bader C.D."/>
            <person name="Teijaro C.N."/>
            <person name="Fluegel L."/>
            <person name="Davis C.M."/>
            <person name="Simpson J.R."/>
            <person name="Lauterbach L."/>
            <person name="Steele A.D."/>
            <person name="Gui C."/>
            <person name="Meng S."/>
            <person name="Li G."/>
            <person name="Viehrig K."/>
            <person name="Ye F."/>
            <person name="Su P."/>
            <person name="Kiefer A.F."/>
            <person name="Nichols A."/>
            <person name="Cepeda A.J."/>
            <person name="Yan W."/>
            <person name="Fan B."/>
            <person name="Jiang Y."/>
            <person name="Adhikari A."/>
            <person name="Zheng C.-J."/>
            <person name="Schuster L."/>
            <person name="Cowan T.M."/>
            <person name="Smanski M.J."/>
            <person name="Chevrette M.G."/>
            <person name="De Carvalho L.P.S."/>
            <person name="Shen B."/>
        </authorList>
    </citation>
    <scope>NUCLEOTIDE SEQUENCE [LARGE SCALE GENOMIC DNA]</scope>
    <source>
        <strain evidence="14 15">NPDC020568</strain>
    </source>
</reference>
<organism evidence="14 15">
    <name type="scientific">Nocardia carnea</name>
    <dbReference type="NCBI Taxonomy" id="37328"/>
    <lineage>
        <taxon>Bacteria</taxon>
        <taxon>Bacillati</taxon>
        <taxon>Actinomycetota</taxon>
        <taxon>Actinomycetes</taxon>
        <taxon>Mycobacteriales</taxon>
        <taxon>Nocardiaceae</taxon>
        <taxon>Nocardia</taxon>
    </lineage>
</organism>
<evidence type="ECO:0000256" key="4">
    <source>
        <dbReference type="ARBA" id="ARBA00013244"/>
    </source>
</evidence>
<evidence type="ECO:0000256" key="6">
    <source>
        <dbReference type="ARBA" id="ARBA00022679"/>
    </source>
</evidence>
<keyword evidence="9 11" id="KW-0012">Acyltransferase</keyword>